<dbReference type="AlphaFoldDB" id="A0ABD6DG63"/>
<protein>
    <submittedName>
        <fullName evidence="1">Uncharacterized protein</fullName>
    </submittedName>
</protein>
<evidence type="ECO:0000313" key="2">
    <source>
        <dbReference type="Proteomes" id="UP001597034"/>
    </source>
</evidence>
<accession>A0ABD6DG63</accession>
<evidence type="ECO:0000313" key="1">
    <source>
        <dbReference type="EMBL" id="MFD1644367.1"/>
    </source>
</evidence>
<comment type="caution">
    <text evidence="1">The sequence shown here is derived from an EMBL/GenBank/DDBJ whole genome shotgun (WGS) entry which is preliminary data.</text>
</comment>
<dbReference type="Proteomes" id="UP001597034">
    <property type="component" value="Unassembled WGS sequence"/>
</dbReference>
<keyword evidence="2" id="KW-1185">Reference proteome</keyword>
<gene>
    <name evidence="1" type="ORF">ACFSBL_01590</name>
</gene>
<proteinExistence type="predicted"/>
<sequence length="145" mass="16843">MEEGEAVVAHETNLGWAEDIMSDGFENPYRHHAEDNYQIPNSKRHGCIFFWPHLIEIGRHDKSGAVLLCVGDITYFHISSYSSFSAVMPEDDYHQLKYTSKHILPEEYDQLHVFQYGDYIDWLESNPNIKVRATPENLLPVHLSH</sequence>
<name>A0ABD6DG63_9EURY</name>
<dbReference type="RefSeq" id="WP_256399639.1">
    <property type="nucleotide sequence ID" value="NZ_JANHJR010000002.1"/>
</dbReference>
<organism evidence="1 2">
    <name type="scientific">Haloarchaeobius litoreus</name>
    <dbReference type="NCBI Taxonomy" id="755306"/>
    <lineage>
        <taxon>Archaea</taxon>
        <taxon>Methanobacteriati</taxon>
        <taxon>Methanobacteriota</taxon>
        <taxon>Stenosarchaea group</taxon>
        <taxon>Halobacteria</taxon>
        <taxon>Halobacteriales</taxon>
        <taxon>Halorubellaceae</taxon>
        <taxon>Haloarchaeobius</taxon>
    </lineage>
</organism>
<reference evidence="1 2" key="1">
    <citation type="journal article" date="2019" name="Int. J. Syst. Evol. Microbiol.">
        <title>The Global Catalogue of Microorganisms (GCM) 10K type strain sequencing project: providing services to taxonomists for standard genome sequencing and annotation.</title>
        <authorList>
            <consortium name="The Broad Institute Genomics Platform"/>
            <consortium name="The Broad Institute Genome Sequencing Center for Infectious Disease"/>
            <person name="Wu L."/>
            <person name="Ma J."/>
        </authorList>
    </citation>
    <scope>NUCLEOTIDE SEQUENCE [LARGE SCALE GENOMIC DNA]</scope>
    <source>
        <strain evidence="1 2">CGMCC 1.10390</strain>
    </source>
</reference>
<dbReference type="EMBL" id="JBHUDO010000001">
    <property type="protein sequence ID" value="MFD1644367.1"/>
    <property type="molecule type" value="Genomic_DNA"/>
</dbReference>